<keyword evidence="2" id="KW-1277">Toxin-antitoxin system</keyword>
<evidence type="ECO:0000313" key="3">
    <source>
        <dbReference type="EMBL" id="ONG56260.1"/>
    </source>
</evidence>
<dbReference type="PANTHER" id="PTHR33755:SF7">
    <property type="entry name" value="TOXIN MODULE OF TOXIN-ANTITOXIN SYSTEM RELE_STBE FAMILY"/>
    <property type="match status" value="1"/>
</dbReference>
<organism evidence="3 4">
    <name type="scientific">Teichococcus deserti</name>
    <dbReference type="NCBI Taxonomy" id="1817963"/>
    <lineage>
        <taxon>Bacteria</taxon>
        <taxon>Pseudomonadati</taxon>
        <taxon>Pseudomonadota</taxon>
        <taxon>Alphaproteobacteria</taxon>
        <taxon>Acetobacterales</taxon>
        <taxon>Roseomonadaceae</taxon>
        <taxon>Roseomonas</taxon>
    </lineage>
</organism>
<accession>A0A1V2H587</accession>
<dbReference type="PANTHER" id="PTHR33755">
    <property type="entry name" value="TOXIN PARE1-RELATED"/>
    <property type="match status" value="1"/>
</dbReference>
<dbReference type="InterPro" id="IPR007712">
    <property type="entry name" value="RelE/ParE_toxin"/>
</dbReference>
<comment type="similarity">
    <text evidence="1">Belongs to the RelE toxin family.</text>
</comment>
<evidence type="ECO:0000256" key="2">
    <source>
        <dbReference type="ARBA" id="ARBA00022649"/>
    </source>
</evidence>
<evidence type="ECO:0000313" key="4">
    <source>
        <dbReference type="Proteomes" id="UP000188879"/>
    </source>
</evidence>
<dbReference type="Proteomes" id="UP000188879">
    <property type="component" value="Unassembled WGS sequence"/>
</dbReference>
<gene>
    <name evidence="3" type="ORF">BKE38_06305</name>
</gene>
<dbReference type="Gene3D" id="3.30.2310.20">
    <property type="entry name" value="RelE-like"/>
    <property type="match status" value="1"/>
</dbReference>
<dbReference type="OrthoDB" id="121597at2"/>
<dbReference type="RefSeq" id="WP_076956532.1">
    <property type="nucleotide sequence ID" value="NZ_MLCO01000046.1"/>
</dbReference>
<keyword evidence="4" id="KW-1185">Reference proteome</keyword>
<dbReference type="AlphaFoldDB" id="A0A1V2H587"/>
<dbReference type="Pfam" id="PF05016">
    <property type="entry name" value="ParE_toxin"/>
    <property type="match status" value="1"/>
</dbReference>
<name>A0A1V2H587_9PROT</name>
<dbReference type="InterPro" id="IPR051803">
    <property type="entry name" value="TA_system_RelE-like_toxin"/>
</dbReference>
<reference evidence="3 4" key="1">
    <citation type="submission" date="2016-10" db="EMBL/GenBank/DDBJ databases">
        <title>Draft Genome sequence of Roseomonas sp. strain M3.</title>
        <authorList>
            <person name="Subhash Y."/>
            <person name="Lee S."/>
        </authorList>
    </citation>
    <scope>NUCLEOTIDE SEQUENCE [LARGE SCALE GENOMIC DNA]</scope>
    <source>
        <strain evidence="3 4">M3</strain>
    </source>
</reference>
<comment type="caution">
    <text evidence="3">The sequence shown here is derived from an EMBL/GenBank/DDBJ whole genome shotgun (WGS) entry which is preliminary data.</text>
</comment>
<sequence>MAELLWLPEAVDDLQRLLRFLQEKNPEAARRAARAIAGAAARLAQQAELGRPMGDGTGRRELVLPVAGGAYVLRYRLDPALAPEKVVVIRVWHGREARA</sequence>
<dbReference type="InterPro" id="IPR035093">
    <property type="entry name" value="RelE/ParE_toxin_dom_sf"/>
</dbReference>
<protein>
    <submittedName>
        <fullName evidence="3">Plasmid stabilization protein</fullName>
    </submittedName>
</protein>
<dbReference type="EMBL" id="MLCO01000046">
    <property type="protein sequence ID" value="ONG56260.1"/>
    <property type="molecule type" value="Genomic_DNA"/>
</dbReference>
<proteinExistence type="inferred from homology"/>
<evidence type="ECO:0000256" key="1">
    <source>
        <dbReference type="ARBA" id="ARBA00006226"/>
    </source>
</evidence>